<reference evidence="5" key="2">
    <citation type="journal article" date="2014" name="Nat. Commun.">
        <title>The cavefish genome reveals candidate genes for eye loss.</title>
        <authorList>
            <person name="McGaugh S.E."/>
            <person name="Gross J.B."/>
            <person name="Aken B."/>
            <person name="Blin M."/>
            <person name="Borowsky R."/>
            <person name="Chalopin D."/>
            <person name="Hinaux H."/>
            <person name="Jeffery W.R."/>
            <person name="Keene A."/>
            <person name="Ma L."/>
            <person name="Minx P."/>
            <person name="Murphy D."/>
            <person name="O'Quin K.E."/>
            <person name="Retaux S."/>
            <person name="Rohner N."/>
            <person name="Searle S.M."/>
            <person name="Stahl B.A."/>
            <person name="Tabin C."/>
            <person name="Volff J.N."/>
            <person name="Yoshizawa M."/>
            <person name="Warren W.C."/>
        </authorList>
    </citation>
    <scope>NUCLEOTIDE SEQUENCE [LARGE SCALE GENOMIC DNA]</scope>
    <source>
        <strain evidence="5">female</strain>
    </source>
</reference>
<sequence>MRLKAVTLFCGFSWLWLIKLCQSARWSQHCDNGKVKLETDLPQSDELACPEPWPQSPQRLADLSTKYPVQPAEQICMNMTIKYNQTIPSSGAHRPVGALSGEYLYCPPQRWLNNLKDGAIVLLYHPCASEIGRRALAAMAHSCLHHYILTAHPQLSQHRPFALVSWGYTLEMSHVTSAGVCDWLLAAFSNFNQTKEGQRPKYSLYLTKAAPVDRVLGTTVKSLRACCVEALSVYEQSAARTKSRRSLDAHQSNKSDEAMLSQNNPAQNSSESKILNSTHTQSLNITEDKEVPPETPHPEQHSYFLHTATPEKPEERTTATYRITMKALSPDHVKGDAATKSLIKTPESGLSSHKKTKLKVHKHRIKTDTEEQGGERGGGCGAPGQCTAPNTAAPKKSGPLQSHRMPTARTDEAVWAAAALGFLLVLLTLSVLHTRLYRNWRTPPSLYWRETQQDYESVADIIRRRLRMVGRRKRRSSQSRRQECPLLPDSSTDNDSD</sequence>
<dbReference type="GeneTree" id="ENSGT00390000008202"/>
<accession>A0A3B1KJK9</accession>
<feature type="compositionally biased region" description="Polar residues" evidence="1">
    <location>
        <begin position="260"/>
        <end position="271"/>
    </location>
</feature>
<feature type="region of interest" description="Disordered" evidence="1">
    <location>
        <begin position="470"/>
        <end position="497"/>
    </location>
</feature>
<feature type="region of interest" description="Disordered" evidence="1">
    <location>
        <begin position="239"/>
        <end position="271"/>
    </location>
</feature>
<evidence type="ECO:0000256" key="3">
    <source>
        <dbReference type="SAM" id="SignalP"/>
    </source>
</evidence>
<reference evidence="4" key="4">
    <citation type="submission" date="2025-09" db="UniProtKB">
        <authorList>
            <consortium name="Ensembl"/>
        </authorList>
    </citation>
    <scope>IDENTIFICATION</scope>
</reference>
<reference evidence="5" key="1">
    <citation type="submission" date="2013-03" db="EMBL/GenBank/DDBJ databases">
        <authorList>
            <person name="Jeffery W."/>
            <person name="Warren W."/>
            <person name="Wilson R.K."/>
        </authorList>
    </citation>
    <scope>NUCLEOTIDE SEQUENCE</scope>
    <source>
        <strain evidence="5">female</strain>
    </source>
</reference>
<keyword evidence="5" id="KW-1185">Reference proteome</keyword>
<dbReference type="InParanoid" id="A0A3B1KJK9"/>
<evidence type="ECO:0000256" key="1">
    <source>
        <dbReference type="SAM" id="MobiDB-lite"/>
    </source>
</evidence>
<keyword evidence="2" id="KW-0812">Transmembrane</keyword>
<dbReference type="PANTHER" id="PTHR34179:SF1">
    <property type="entry name" value="TUMOR PROTEIN P53-INDUCIBLE PROTEIN 13"/>
    <property type="match status" value="1"/>
</dbReference>
<keyword evidence="2" id="KW-0472">Membrane</keyword>
<feature type="transmembrane region" description="Helical" evidence="2">
    <location>
        <begin position="413"/>
        <end position="432"/>
    </location>
</feature>
<proteinExistence type="predicted"/>
<dbReference type="Bgee" id="ENSAMXG00000034672">
    <property type="expression patterns" value="Expressed in zone of skin and 13 other cell types or tissues"/>
</dbReference>
<dbReference type="FunCoup" id="A0A3B1KJK9">
    <property type="interactions" value="493"/>
</dbReference>
<feature type="chain" id="PRO_5017323085" evidence="3">
    <location>
        <begin position="24"/>
        <end position="497"/>
    </location>
</feature>
<dbReference type="PANTHER" id="PTHR34179">
    <property type="entry name" value="TUMOR PROTEIN P53-INDUCIBLE PROTEIN 13"/>
    <property type="match status" value="1"/>
</dbReference>
<feature type="compositionally biased region" description="Basic and acidic residues" evidence="1">
    <location>
        <begin position="245"/>
        <end position="257"/>
    </location>
</feature>
<evidence type="ECO:0000313" key="5">
    <source>
        <dbReference type="Proteomes" id="UP000018467"/>
    </source>
</evidence>
<organism evidence="4 5">
    <name type="scientific">Astyanax mexicanus</name>
    <name type="common">Blind cave fish</name>
    <name type="synonym">Astyanax fasciatus mexicanus</name>
    <dbReference type="NCBI Taxonomy" id="7994"/>
    <lineage>
        <taxon>Eukaryota</taxon>
        <taxon>Metazoa</taxon>
        <taxon>Chordata</taxon>
        <taxon>Craniata</taxon>
        <taxon>Vertebrata</taxon>
        <taxon>Euteleostomi</taxon>
        <taxon>Actinopterygii</taxon>
        <taxon>Neopterygii</taxon>
        <taxon>Teleostei</taxon>
        <taxon>Ostariophysi</taxon>
        <taxon>Characiformes</taxon>
        <taxon>Characoidei</taxon>
        <taxon>Acestrorhamphidae</taxon>
        <taxon>Acestrorhamphinae</taxon>
        <taxon>Astyanax</taxon>
    </lineage>
</organism>
<feature type="compositionally biased region" description="Basic residues" evidence="1">
    <location>
        <begin position="352"/>
        <end position="365"/>
    </location>
</feature>
<feature type="signal peptide" evidence="3">
    <location>
        <begin position="1"/>
        <end position="23"/>
    </location>
</feature>
<evidence type="ECO:0000313" key="4">
    <source>
        <dbReference type="Ensembl" id="ENSAMXP00000054021.1"/>
    </source>
</evidence>
<dbReference type="STRING" id="7994.ENSAMXP00000054021"/>
<dbReference type="Proteomes" id="UP000018467">
    <property type="component" value="Unassembled WGS sequence"/>
</dbReference>
<keyword evidence="2" id="KW-1133">Transmembrane helix</keyword>
<keyword evidence="3" id="KW-0732">Signal</keyword>
<feature type="region of interest" description="Disordered" evidence="1">
    <location>
        <begin position="346"/>
        <end position="404"/>
    </location>
</feature>
<dbReference type="GO" id="GO:0005737">
    <property type="term" value="C:cytoplasm"/>
    <property type="evidence" value="ECO:0007669"/>
    <property type="project" value="TreeGrafter"/>
</dbReference>
<name>A0A3B1KJK9_ASTMX</name>
<protein>
    <submittedName>
        <fullName evidence="4">Tumor protein p53 inducible protein 13</fullName>
    </submittedName>
</protein>
<evidence type="ECO:0000256" key="2">
    <source>
        <dbReference type="SAM" id="Phobius"/>
    </source>
</evidence>
<dbReference type="Ensembl" id="ENSAMXT00000030937.1">
    <property type="protein sequence ID" value="ENSAMXP00000054021.1"/>
    <property type="gene ID" value="ENSAMXG00000034672.1"/>
</dbReference>
<dbReference type="InterPro" id="IPR021454">
    <property type="entry name" value="DUF3105"/>
</dbReference>
<reference evidence="4" key="3">
    <citation type="submission" date="2025-08" db="UniProtKB">
        <authorList>
            <consortium name="Ensembl"/>
        </authorList>
    </citation>
    <scope>IDENTIFICATION</scope>
</reference>
<dbReference type="AlphaFoldDB" id="A0A3B1KJK9"/>
<dbReference type="Pfam" id="PF11303">
    <property type="entry name" value="DUF3105"/>
    <property type="match status" value="1"/>
</dbReference>